<dbReference type="EMBL" id="LR134162">
    <property type="protein sequence ID" value="VEB03948.1"/>
    <property type="molecule type" value="Genomic_DNA"/>
</dbReference>
<dbReference type="PANTHER" id="PTHR30290:SF37">
    <property type="entry name" value="NICKEL-BINDING PERIPLASMIC PROTEIN"/>
    <property type="match status" value="1"/>
</dbReference>
<dbReference type="AlphaFoldDB" id="A0A3S4H156"/>
<name>A0A3S4H156_KLEPN</name>
<dbReference type="GO" id="GO:0015833">
    <property type="term" value="P:peptide transport"/>
    <property type="evidence" value="ECO:0007669"/>
    <property type="project" value="TreeGrafter"/>
</dbReference>
<accession>A0A3S4H156</accession>
<protein>
    <submittedName>
        <fullName evidence="3">Nickel ABC transporter, periplasmic nickel-binding protein NikA</fullName>
    </submittedName>
</protein>
<organism evidence="3 4">
    <name type="scientific">Klebsiella pneumoniae</name>
    <dbReference type="NCBI Taxonomy" id="573"/>
    <lineage>
        <taxon>Bacteria</taxon>
        <taxon>Pseudomonadati</taxon>
        <taxon>Pseudomonadota</taxon>
        <taxon>Gammaproteobacteria</taxon>
        <taxon>Enterobacterales</taxon>
        <taxon>Enterobacteriaceae</taxon>
        <taxon>Klebsiella/Raoultella group</taxon>
        <taxon>Klebsiella</taxon>
        <taxon>Klebsiella pneumoniae complex</taxon>
    </lineage>
</organism>
<dbReference type="PANTHER" id="PTHR30290">
    <property type="entry name" value="PERIPLASMIC BINDING COMPONENT OF ABC TRANSPORTER"/>
    <property type="match status" value="1"/>
</dbReference>
<feature type="domain" description="Solute-binding protein family 5" evidence="2">
    <location>
        <begin position="66"/>
        <end position="158"/>
    </location>
</feature>
<dbReference type="InterPro" id="IPR039424">
    <property type="entry name" value="SBP_5"/>
</dbReference>
<proteinExistence type="predicted"/>
<gene>
    <name evidence="3" type="primary">nikA_3</name>
    <name evidence="3" type="ORF">NCTC13635_04043</name>
</gene>
<dbReference type="Proteomes" id="UP000282433">
    <property type="component" value="Chromosome"/>
</dbReference>
<sequence>MSIIRLTLLALLACVPLLAQAAPYQLTTAWPVNVGPLNPHLYTPNQMFAQSMVYEPLVKYQADGSVQPWLATRWRHSADGKTWWFTLRDDVAFSNGEPFNAQAAAANFQAVLANRQRHAWLELANQITDVRALSATELQITLKSAYAPLLQELALPRPFRFIAPSQFIDGGTARALKPRSAPARGGWQARSSISAMCWCAMSATGVANPRYSKSPSR</sequence>
<evidence type="ECO:0000256" key="1">
    <source>
        <dbReference type="SAM" id="SignalP"/>
    </source>
</evidence>
<feature type="chain" id="PRO_5018552108" evidence="1">
    <location>
        <begin position="22"/>
        <end position="217"/>
    </location>
</feature>
<evidence type="ECO:0000259" key="2">
    <source>
        <dbReference type="Pfam" id="PF00496"/>
    </source>
</evidence>
<feature type="signal peptide" evidence="1">
    <location>
        <begin position="1"/>
        <end position="21"/>
    </location>
</feature>
<reference evidence="3 4" key="1">
    <citation type="submission" date="2018-12" db="EMBL/GenBank/DDBJ databases">
        <authorList>
            <consortium name="Pathogen Informatics"/>
        </authorList>
    </citation>
    <scope>NUCLEOTIDE SEQUENCE [LARGE SCALE GENOMIC DNA]</scope>
    <source>
        <strain evidence="3 4">NCTC13635</strain>
    </source>
</reference>
<dbReference type="Pfam" id="PF00496">
    <property type="entry name" value="SBP_bac_5"/>
    <property type="match status" value="1"/>
</dbReference>
<dbReference type="Gene3D" id="3.40.190.10">
    <property type="entry name" value="Periplasmic binding protein-like II"/>
    <property type="match status" value="1"/>
</dbReference>
<dbReference type="InterPro" id="IPR000914">
    <property type="entry name" value="SBP_5_dom"/>
</dbReference>
<dbReference type="GO" id="GO:1904680">
    <property type="term" value="F:peptide transmembrane transporter activity"/>
    <property type="evidence" value="ECO:0007669"/>
    <property type="project" value="TreeGrafter"/>
</dbReference>
<keyword evidence="1" id="KW-0732">Signal</keyword>
<dbReference type="SUPFAM" id="SSF53850">
    <property type="entry name" value="Periplasmic binding protein-like II"/>
    <property type="match status" value="1"/>
</dbReference>
<evidence type="ECO:0000313" key="3">
    <source>
        <dbReference type="EMBL" id="VEB03948.1"/>
    </source>
</evidence>
<dbReference type="GO" id="GO:0030288">
    <property type="term" value="C:outer membrane-bounded periplasmic space"/>
    <property type="evidence" value="ECO:0007669"/>
    <property type="project" value="TreeGrafter"/>
</dbReference>
<evidence type="ECO:0000313" key="4">
    <source>
        <dbReference type="Proteomes" id="UP000282433"/>
    </source>
</evidence>